<proteinExistence type="predicted"/>
<feature type="region of interest" description="Disordered" evidence="1">
    <location>
        <begin position="459"/>
        <end position="492"/>
    </location>
</feature>
<dbReference type="PANTHER" id="PTHR31099">
    <property type="entry name" value="OS06G0165300 PROTEIN"/>
    <property type="match status" value="1"/>
</dbReference>
<dbReference type="EMBL" id="BQNB010015063">
    <property type="protein sequence ID" value="GJT35604.1"/>
    <property type="molecule type" value="Genomic_DNA"/>
</dbReference>
<evidence type="ECO:0000256" key="1">
    <source>
        <dbReference type="SAM" id="MobiDB-lite"/>
    </source>
</evidence>
<organism evidence="3 4">
    <name type="scientific">Tanacetum coccineum</name>
    <dbReference type="NCBI Taxonomy" id="301880"/>
    <lineage>
        <taxon>Eukaryota</taxon>
        <taxon>Viridiplantae</taxon>
        <taxon>Streptophyta</taxon>
        <taxon>Embryophyta</taxon>
        <taxon>Tracheophyta</taxon>
        <taxon>Spermatophyta</taxon>
        <taxon>Magnoliopsida</taxon>
        <taxon>eudicotyledons</taxon>
        <taxon>Gunneridae</taxon>
        <taxon>Pentapetalae</taxon>
        <taxon>asterids</taxon>
        <taxon>campanulids</taxon>
        <taxon>Asterales</taxon>
        <taxon>Asteraceae</taxon>
        <taxon>Asteroideae</taxon>
        <taxon>Anthemideae</taxon>
        <taxon>Anthemidinae</taxon>
        <taxon>Tanacetum</taxon>
    </lineage>
</organism>
<accession>A0ABQ5DFL6</accession>
<reference evidence="3" key="2">
    <citation type="submission" date="2022-01" db="EMBL/GenBank/DDBJ databases">
        <authorList>
            <person name="Yamashiro T."/>
            <person name="Shiraishi A."/>
            <person name="Satake H."/>
            <person name="Nakayama K."/>
        </authorList>
    </citation>
    <scope>NUCLEOTIDE SEQUENCE</scope>
</reference>
<dbReference type="Proteomes" id="UP001151760">
    <property type="component" value="Unassembled WGS sequence"/>
</dbReference>
<reference evidence="3" key="1">
    <citation type="journal article" date="2022" name="Int. J. Mol. Sci.">
        <title>Draft Genome of Tanacetum Coccineum: Genomic Comparison of Closely Related Tanacetum-Family Plants.</title>
        <authorList>
            <person name="Yamashiro T."/>
            <person name="Shiraishi A."/>
            <person name="Nakayama K."/>
            <person name="Satake H."/>
        </authorList>
    </citation>
    <scope>NUCLEOTIDE SEQUENCE</scope>
</reference>
<gene>
    <name evidence="3" type="ORF">Tco_0926023</name>
</gene>
<evidence type="ECO:0000313" key="3">
    <source>
        <dbReference type="EMBL" id="GJT35604.1"/>
    </source>
</evidence>
<dbReference type="InterPro" id="IPR007321">
    <property type="entry name" value="Transposase_28"/>
</dbReference>
<dbReference type="PANTHER" id="PTHR31099:SF41">
    <property type="entry name" value="TRANSPOSASE (PUTATIVE), GYPSY TYPE-RELATED"/>
    <property type="match status" value="1"/>
</dbReference>
<evidence type="ECO:0000313" key="4">
    <source>
        <dbReference type="Proteomes" id="UP001151760"/>
    </source>
</evidence>
<sequence>MPTGKIGVYTRFFEYANFRLPLSTFLVDVLRYYHIHISQLSVIAAAKVSHFEILCRVHGCEPTVGLFRCFYVNSKNKGWMSFSRRPGSDTVCYTNPLDSLKGWNDHFFWVDAFAYPASLPWHTSKSVSKDPFPKSTKFNAEHYASLVAYPDPFHKYPEPFLCLVGLSRYYTLDENTYPEFLYENGEGGCFIIMPYLCSAFLSCLLTIYSFCVEMDLLSFIRTADPLKVRISERQRGEDKPKLLDTTVRRVVPLLPVAPDHTEGELEASVDKLFDEGGSGNQMEQGDSVSSGRGIGIQLVSEAAETSVGDVAPLQPRCQRKRKTVIVDYGEPSHPAKKLRKNRGTPGGTFVAGKSMPAIQRLLVGAVQNAEVRGEPIPSLPFMTSYVSATLEREDEDHTDSVAGTNLQTFGPPLRFNNSSDSSHHSGANVAEAEVDYVVRSSSPVITTVTTVTATVDANTTAKEAPTKPSMFGTGSSSVGGTDPTPGGFSDVSGSDFLIGGIRTIVDPC</sequence>
<dbReference type="Pfam" id="PF04195">
    <property type="entry name" value="Transposase_28"/>
    <property type="match status" value="1"/>
</dbReference>
<keyword evidence="4" id="KW-1185">Reference proteome</keyword>
<feature type="domain" description="Transposase (putative) gypsy type" evidence="2">
    <location>
        <begin position="13"/>
        <end position="72"/>
    </location>
</feature>
<name>A0ABQ5DFL6_9ASTR</name>
<evidence type="ECO:0000259" key="2">
    <source>
        <dbReference type="Pfam" id="PF04195"/>
    </source>
</evidence>
<comment type="caution">
    <text evidence="3">The sequence shown here is derived from an EMBL/GenBank/DDBJ whole genome shotgun (WGS) entry which is preliminary data.</text>
</comment>
<protein>
    <recommendedName>
        <fullName evidence="2">Transposase (putative) gypsy type domain-containing protein</fullName>
    </recommendedName>
</protein>